<comment type="caution">
    <text evidence="2">The sequence shown here is derived from an EMBL/GenBank/DDBJ whole genome shotgun (WGS) entry which is preliminary data.</text>
</comment>
<feature type="compositionally biased region" description="Polar residues" evidence="1">
    <location>
        <begin position="220"/>
        <end position="247"/>
    </location>
</feature>
<gene>
    <name evidence="2" type="ORF">BDN70DRAFT_880306</name>
</gene>
<dbReference type="PANTHER" id="PTHR38698">
    <property type="entry name" value="EXPRESSED PROTEIN"/>
    <property type="match status" value="1"/>
</dbReference>
<dbReference type="PANTHER" id="PTHR38698:SF1">
    <property type="entry name" value="FUNGAL PROTEIN"/>
    <property type="match status" value="1"/>
</dbReference>
<feature type="region of interest" description="Disordered" evidence="1">
    <location>
        <begin position="1"/>
        <end position="68"/>
    </location>
</feature>
<feature type="region of interest" description="Disordered" evidence="1">
    <location>
        <begin position="206"/>
        <end position="261"/>
    </location>
</feature>
<protein>
    <submittedName>
        <fullName evidence="2">Uncharacterized protein</fullName>
    </submittedName>
</protein>
<name>A0A9P5YYM2_9AGAR</name>
<evidence type="ECO:0000313" key="2">
    <source>
        <dbReference type="EMBL" id="KAF9478152.1"/>
    </source>
</evidence>
<dbReference type="Pfam" id="PF17104">
    <property type="entry name" value="YBL010C_LAA2"/>
    <property type="match status" value="1"/>
</dbReference>
<evidence type="ECO:0000313" key="3">
    <source>
        <dbReference type="Proteomes" id="UP000807469"/>
    </source>
</evidence>
<proteinExistence type="predicted"/>
<dbReference type="AlphaFoldDB" id="A0A9P5YYM2"/>
<dbReference type="InterPro" id="IPR031355">
    <property type="entry name" value="YBL010C/LAA2-like"/>
</dbReference>
<reference evidence="2" key="1">
    <citation type="submission" date="2020-11" db="EMBL/GenBank/DDBJ databases">
        <authorList>
            <consortium name="DOE Joint Genome Institute"/>
            <person name="Ahrendt S."/>
            <person name="Riley R."/>
            <person name="Andreopoulos W."/>
            <person name="Labutti K."/>
            <person name="Pangilinan J."/>
            <person name="Ruiz-Duenas F.J."/>
            <person name="Barrasa J.M."/>
            <person name="Sanchez-Garcia M."/>
            <person name="Camarero S."/>
            <person name="Miyauchi S."/>
            <person name="Serrano A."/>
            <person name="Linde D."/>
            <person name="Babiker R."/>
            <person name="Drula E."/>
            <person name="Ayuso-Fernandez I."/>
            <person name="Pacheco R."/>
            <person name="Padilla G."/>
            <person name="Ferreira P."/>
            <person name="Barriuso J."/>
            <person name="Kellner H."/>
            <person name="Castanera R."/>
            <person name="Alfaro M."/>
            <person name="Ramirez L."/>
            <person name="Pisabarro A.G."/>
            <person name="Kuo A."/>
            <person name="Tritt A."/>
            <person name="Lipzen A."/>
            <person name="He G."/>
            <person name="Yan M."/>
            <person name="Ng V."/>
            <person name="Cullen D."/>
            <person name="Martin F."/>
            <person name="Rosso M.-N."/>
            <person name="Henrissat B."/>
            <person name="Hibbett D."/>
            <person name="Martinez A.T."/>
            <person name="Grigoriev I.V."/>
        </authorList>
    </citation>
    <scope>NUCLEOTIDE SEQUENCE</scope>
    <source>
        <strain evidence="2">CIRM-BRFM 674</strain>
    </source>
</reference>
<accession>A0A9P5YYM2</accession>
<dbReference type="Proteomes" id="UP000807469">
    <property type="component" value="Unassembled WGS sequence"/>
</dbReference>
<keyword evidence="3" id="KW-1185">Reference proteome</keyword>
<evidence type="ECO:0000256" key="1">
    <source>
        <dbReference type="SAM" id="MobiDB-lite"/>
    </source>
</evidence>
<dbReference type="EMBL" id="MU155241">
    <property type="protein sequence ID" value="KAF9478152.1"/>
    <property type="molecule type" value="Genomic_DNA"/>
</dbReference>
<sequence>MDDDITFGASVWGAGDPIESTSNFKVPPPVSQPSKFDDHSAYDDFDAFGTPEEATKGDLKDDDFGDFGEAEAGSSMSFGETELFNEETRIPGPSSQNWRPLLLDPFPSRSSLESELDETLAPIWQRENIANITTDEPIREAEGIAQILVTSGSREMYKMLLQTPPPTKPPNWTRSRIRRQHLIALGIPVNLDEVLPRANVKPLPTLEIHTRPMSAPPGGRNQNLNGNNAGGSNTRQNSRTGTPQPGQQGVYGHLGPKPELDTNKINKLLQLSHESLTMQPLASLERYLAEIKMQTANTSNLLTHLLQARDALQQDSETYNGLIAEMVGEAQKLKSGKTRMGSIRRGSGMA</sequence>
<organism evidence="2 3">
    <name type="scientific">Pholiota conissans</name>
    <dbReference type="NCBI Taxonomy" id="109636"/>
    <lineage>
        <taxon>Eukaryota</taxon>
        <taxon>Fungi</taxon>
        <taxon>Dikarya</taxon>
        <taxon>Basidiomycota</taxon>
        <taxon>Agaricomycotina</taxon>
        <taxon>Agaricomycetes</taxon>
        <taxon>Agaricomycetidae</taxon>
        <taxon>Agaricales</taxon>
        <taxon>Agaricineae</taxon>
        <taxon>Strophariaceae</taxon>
        <taxon>Pholiota</taxon>
    </lineage>
</organism>
<dbReference type="OrthoDB" id="5378975at2759"/>